<name>A0A6B9ZH76_9BACT</name>
<dbReference type="KEGG" id="chih:GWR21_10220"/>
<feature type="domain" description="ABC transporter" evidence="5">
    <location>
        <begin position="3"/>
        <end position="232"/>
    </location>
</feature>
<dbReference type="InterPro" id="IPR003593">
    <property type="entry name" value="AAA+_ATPase"/>
</dbReference>
<organism evidence="6 7">
    <name type="scientific">Chitinophaga agri</name>
    <dbReference type="NCBI Taxonomy" id="2703787"/>
    <lineage>
        <taxon>Bacteria</taxon>
        <taxon>Pseudomonadati</taxon>
        <taxon>Bacteroidota</taxon>
        <taxon>Chitinophagia</taxon>
        <taxon>Chitinophagales</taxon>
        <taxon>Chitinophagaceae</taxon>
        <taxon>Chitinophaga</taxon>
    </lineage>
</organism>
<keyword evidence="7" id="KW-1185">Reference proteome</keyword>
<dbReference type="SUPFAM" id="SSF52540">
    <property type="entry name" value="P-loop containing nucleoside triphosphate hydrolases"/>
    <property type="match status" value="1"/>
</dbReference>
<dbReference type="EMBL" id="CP048113">
    <property type="protein sequence ID" value="QHS59953.1"/>
    <property type="molecule type" value="Genomic_DNA"/>
</dbReference>
<dbReference type="InterPro" id="IPR003439">
    <property type="entry name" value="ABC_transporter-like_ATP-bd"/>
</dbReference>
<dbReference type="CDD" id="cd03264">
    <property type="entry name" value="ABC_drug_resistance_like"/>
    <property type="match status" value="1"/>
</dbReference>
<dbReference type="RefSeq" id="WP_162331647.1">
    <property type="nucleotide sequence ID" value="NZ_CP048113.1"/>
</dbReference>
<keyword evidence="2" id="KW-0813">Transport</keyword>
<dbReference type="InterPro" id="IPR027417">
    <property type="entry name" value="P-loop_NTPase"/>
</dbReference>
<keyword evidence="3" id="KW-0547">Nucleotide-binding</keyword>
<dbReference type="PROSITE" id="PS50893">
    <property type="entry name" value="ABC_TRANSPORTER_2"/>
    <property type="match status" value="1"/>
</dbReference>
<evidence type="ECO:0000256" key="1">
    <source>
        <dbReference type="ARBA" id="ARBA00005417"/>
    </source>
</evidence>
<evidence type="ECO:0000259" key="5">
    <source>
        <dbReference type="PROSITE" id="PS50893"/>
    </source>
</evidence>
<reference evidence="6 7" key="1">
    <citation type="submission" date="2020-01" db="EMBL/GenBank/DDBJ databases">
        <title>Complete genome sequence of Chitinophaga sp. H33E-04 isolated from quinoa roots.</title>
        <authorList>
            <person name="Weon H.-Y."/>
            <person name="Lee S.A."/>
        </authorList>
    </citation>
    <scope>NUCLEOTIDE SEQUENCE [LARGE SCALE GENOMIC DNA]</scope>
    <source>
        <strain evidence="6 7">H33E-04</strain>
    </source>
</reference>
<dbReference type="GO" id="GO:0005524">
    <property type="term" value="F:ATP binding"/>
    <property type="evidence" value="ECO:0007669"/>
    <property type="project" value="UniProtKB-KW"/>
</dbReference>
<dbReference type="PANTHER" id="PTHR43335">
    <property type="entry name" value="ABC TRANSPORTER, ATP-BINDING PROTEIN"/>
    <property type="match status" value="1"/>
</dbReference>
<evidence type="ECO:0000313" key="6">
    <source>
        <dbReference type="EMBL" id="QHS59953.1"/>
    </source>
</evidence>
<accession>A0A6B9ZH76</accession>
<gene>
    <name evidence="6" type="ORF">GWR21_10220</name>
</gene>
<evidence type="ECO:0000256" key="3">
    <source>
        <dbReference type="ARBA" id="ARBA00022741"/>
    </source>
</evidence>
<proteinExistence type="inferred from homology"/>
<dbReference type="PROSITE" id="PS00211">
    <property type="entry name" value="ABC_TRANSPORTER_1"/>
    <property type="match status" value="1"/>
</dbReference>
<dbReference type="Gene3D" id="3.40.50.300">
    <property type="entry name" value="P-loop containing nucleotide triphosphate hydrolases"/>
    <property type="match status" value="1"/>
</dbReference>
<keyword evidence="4 6" id="KW-0067">ATP-binding</keyword>
<protein>
    <submittedName>
        <fullName evidence="6">ABC transporter ATP-binding protein</fullName>
    </submittedName>
</protein>
<dbReference type="AlphaFoldDB" id="A0A6B9ZH76"/>
<evidence type="ECO:0000256" key="2">
    <source>
        <dbReference type="ARBA" id="ARBA00022448"/>
    </source>
</evidence>
<dbReference type="InterPro" id="IPR017871">
    <property type="entry name" value="ABC_transporter-like_CS"/>
</dbReference>
<evidence type="ECO:0000313" key="7">
    <source>
        <dbReference type="Proteomes" id="UP000476411"/>
    </source>
</evidence>
<evidence type="ECO:0000256" key="4">
    <source>
        <dbReference type="ARBA" id="ARBA00022840"/>
    </source>
</evidence>
<dbReference type="SMART" id="SM00382">
    <property type="entry name" value="AAA"/>
    <property type="match status" value="1"/>
</dbReference>
<dbReference type="GO" id="GO:0016887">
    <property type="term" value="F:ATP hydrolysis activity"/>
    <property type="evidence" value="ECO:0007669"/>
    <property type="project" value="InterPro"/>
</dbReference>
<comment type="similarity">
    <text evidence="1">Belongs to the ABC transporter superfamily.</text>
</comment>
<dbReference type="Proteomes" id="UP000476411">
    <property type="component" value="Chromosome"/>
</dbReference>
<dbReference type="Pfam" id="PF00005">
    <property type="entry name" value="ABC_tran"/>
    <property type="match status" value="1"/>
</dbReference>
<sequence>MSLEITHLTKKYSKEKNGLTDYSITINKGILGLLGPNGAGKSTLMKIIATISKPTTGTLLLNGVDIVANPDSIRKILGYLPQDFGVYPNLNAYEFLAYIAAMKGVGGKDLHKRIDMLLEGVNLTAHAKRPIGSYSGGMRQRIGIAQALLSDPKVLIFDEPTVGLDPEERVRFRQLIADLADDCIIILSSHIVSDIETIADDVAIMKDGILLNKAPQADIIKLVDGKVFEIVVSNDQVNTLRARQQVIDTIRQQDKTRVRFIGKAGHPGATPVTATLEDAYLFLTQNNS</sequence>
<dbReference type="PANTHER" id="PTHR43335:SF2">
    <property type="entry name" value="ABC TRANSPORTER, ATP-BINDING PROTEIN"/>
    <property type="match status" value="1"/>
</dbReference>